<evidence type="ECO:0008006" key="3">
    <source>
        <dbReference type="Google" id="ProtNLM"/>
    </source>
</evidence>
<dbReference type="OrthoDB" id="2280272at2"/>
<keyword evidence="2" id="KW-1185">Reference proteome</keyword>
<organism evidence="1 2">
    <name type="scientific">Bombilactobacillus bombi</name>
    <dbReference type="NCBI Taxonomy" id="1303590"/>
    <lineage>
        <taxon>Bacteria</taxon>
        <taxon>Bacillati</taxon>
        <taxon>Bacillota</taxon>
        <taxon>Bacilli</taxon>
        <taxon>Lactobacillales</taxon>
        <taxon>Lactobacillaceae</taxon>
        <taxon>Bombilactobacillus</taxon>
    </lineage>
</organism>
<sequence length="195" mass="22695">MRHATLFHATNKKGAEAVLDEKFVPHKISPARMLSRDSSTDKFYSQEVGSLGRGLYAFLDDKELAKLFWNKNNNSDECQIIKIDIKFDEDNSLNFVDNLDDIAMFRTFLSNEKVQKIIKKFSEVYKNKYSQHELDGILIEYYINYFLIKKKIVTSIDCVFCATSTKLYKEFYTYVPNGIEYCIRSNSIISGKELI</sequence>
<protein>
    <recommendedName>
        <fullName evidence="3">DUF3990 domain-containing protein</fullName>
    </recommendedName>
</protein>
<dbReference type="EMBL" id="QOCR01000004">
    <property type="protein sequence ID" value="RHW49737.1"/>
    <property type="molecule type" value="Genomic_DNA"/>
</dbReference>
<gene>
    <name evidence="1" type="ORF">DS831_06125</name>
</gene>
<dbReference type="Proteomes" id="UP000284109">
    <property type="component" value="Unassembled WGS sequence"/>
</dbReference>
<dbReference type="AlphaFoldDB" id="A0A3R6V8R9"/>
<accession>A0A3R6V8R9</accession>
<name>A0A3R6V8R9_9LACO</name>
<evidence type="ECO:0000313" key="2">
    <source>
        <dbReference type="Proteomes" id="UP000284109"/>
    </source>
</evidence>
<evidence type="ECO:0000313" key="1">
    <source>
        <dbReference type="EMBL" id="RHW49737.1"/>
    </source>
</evidence>
<dbReference type="RefSeq" id="WP_118901439.1">
    <property type="nucleotide sequence ID" value="NZ_QOCR01000004.1"/>
</dbReference>
<reference evidence="1 2" key="1">
    <citation type="submission" date="2018-07" db="EMBL/GenBank/DDBJ databases">
        <title>Genome sequences of six Lactobacillus spp. isolated from bumble bee guts.</title>
        <authorList>
            <person name="Motta E.V.S."/>
            <person name="Moran N.A."/>
        </authorList>
    </citation>
    <scope>NUCLEOTIDE SEQUENCE [LARGE SCALE GENOMIC DNA]</scope>
    <source>
        <strain evidence="1 2">BI-1.1</strain>
    </source>
</reference>
<comment type="caution">
    <text evidence="1">The sequence shown here is derived from an EMBL/GenBank/DDBJ whole genome shotgun (WGS) entry which is preliminary data.</text>
</comment>
<proteinExistence type="predicted"/>